<dbReference type="GO" id="GO:0016020">
    <property type="term" value="C:membrane"/>
    <property type="evidence" value="ECO:0007669"/>
    <property type="project" value="UniProtKB-SubCell"/>
</dbReference>
<keyword evidence="4 5" id="KW-0472">Membrane</keyword>
<dbReference type="PANTHER" id="PTHR30249:SF0">
    <property type="entry name" value="PLASTIDAL GLYCOLATE_GLYCERATE TRANSLOCATOR 1, CHLOROPLASTIC"/>
    <property type="match status" value="1"/>
</dbReference>
<dbReference type="AlphaFoldDB" id="A0A2N4UTL4"/>
<gene>
    <name evidence="6" type="ORF">CIK00_08020</name>
</gene>
<dbReference type="Proteomes" id="UP000234420">
    <property type="component" value="Unassembled WGS sequence"/>
</dbReference>
<dbReference type="PANTHER" id="PTHR30249">
    <property type="entry name" value="PUTATIVE SEROTONIN TRANSPORTER"/>
    <property type="match status" value="1"/>
</dbReference>
<dbReference type="EMBL" id="NPIB01000007">
    <property type="protein sequence ID" value="PLC58347.1"/>
    <property type="molecule type" value="Genomic_DNA"/>
</dbReference>
<dbReference type="RefSeq" id="WP_101768374.1">
    <property type="nucleotide sequence ID" value="NZ_BPPU01000001.1"/>
</dbReference>
<evidence type="ECO:0000256" key="4">
    <source>
        <dbReference type="ARBA" id="ARBA00023136"/>
    </source>
</evidence>
<protein>
    <submittedName>
        <fullName evidence="6">CidB/LrgB family autolysis modulator</fullName>
    </submittedName>
</protein>
<dbReference type="NCBIfam" id="TIGR00659">
    <property type="entry name" value="CidB/LrgB family autolysis modulator"/>
    <property type="match status" value="1"/>
</dbReference>
<accession>A0A2N4UTL4</accession>
<name>A0A2N4UTL4_9GAMM</name>
<dbReference type="NCBIfam" id="NF007983">
    <property type="entry name" value="PRK10711.1"/>
    <property type="match status" value="1"/>
</dbReference>
<feature type="transmembrane region" description="Helical" evidence="5">
    <location>
        <begin position="25"/>
        <end position="44"/>
    </location>
</feature>
<evidence type="ECO:0000256" key="1">
    <source>
        <dbReference type="ARBA" id="ARBA00004141"/>
    </source>
</evidence>
<dbReference type="InterPro" id="IPR007300">
    <property type="entry name" value="CidB/LrgB"/>
</dbReference>
<evidence type="ECO:0000313" key="6">
    <source>
        <dbReference type="EMBL" id="PLC58347.1"/>
    </source>
</evidence>
<sequence>MIWLVATLVCFYSARYLAMNIKNPFFNPLLITLIIMILALKWLEVPYQTYFAQNEVINYLLGPAVVALAFPLYQQIGLIRSKWKTILTSCFVGSVLSMTFGTAIAFSMGADAQLAASILPKSITTPLAMAASQQIGGIPAITSAMVIIVGLFGAVLGYPIMKLFRVKHPLAKGLSIGTVSHALGTAKAVEENYQEGAFSSLALVICGIMTTLLAPLMFPLLLHLFGHAS</sequence>
<comment type="caution">
    <text evidence="6">The sequence shown here is derived from an EMBL/GenBank/DDBJ whole genome shotgun (WGS) entry which is preliminary data.</text>
</comment>
<keyword evidence="2 5" id="KW-0812">Transmembrane</keyword>
<feature type="transmembrane region" description="Helical" evidence="5">
    <location>
        <begin position="201"/>
        <end position="225"/>
    </location>
</feature>
<dbReference type="InterPro" id="IPR005261">
    <property type="entry name" value="YohK-like"/>
</dbReference>
<keyword evidence="7" id="KW-1185">Reference proteome</keyword>
<evidence type="ECO:0000256" key="3">
    <source>
        <dbReference type="ARBA" id="ARBA00022989"/>
    </source>
</evidence>
<dbReference type="Pfam" id="PF04172">
    <property type="entry name" value="LrgB"/>
    <property type="match status" value="1"/>
</dbReference>
<comment type="subcellular location">
    <subcellularLocation>
        <location evidence="1">Membrane</location>
        <topology evidence="1">Multi-pass membrane protein</topology>
    </subcellularLocation>
</comment>
<evidence type="ECO:0000256" key="2">
    <source>
        <dbReference type="ARBA" id="ARBA00022692"/>
    </source>
</evidence>
<feature type="transmembrane region" description="Helical" evidence="5">
    <location>
        <begin position="56"/>
        <end position="73"/>
    </location>
</feature>
<feature type="transmembrane region" description="Helical" evidence="5">
    <location>
        <begin position="135"/>
        <end position="158"/>
    </location>
</feature>
<proteinExistence type="predicted"/>
<evidence type="ECO:0000256" key="5">
    <source>
        <dbReference type="SAM" id="Phobius"/>
    </source>
</evidence>
<feature type="transmembrane region" description="Helical" evidence="5">
    <location>
        <begin position="85"/>
        <end position="106"/>
    </location>
</feature>
<reference evidence="6 7" key="1">
    <citation type="journal article" date="2018" name="Syst. Appl. Microbiol.">
        <title>Photobacterium carnosum sp. nov., isolated from spoiled modified atmosphere packaged poultry meat.</title>
        <authorList>
            <person name="Hilgarth M."/>
            <person name="Fuertes S."/>
            <person name="Ehrmann M."/>
            <person name="Vogel R.F."/>
        </authorList>
    </citation>
    <scope>NUCLEOTIDE SEQUENCE [LARGE SCALE GENOMIC DNA]</scope>
    <source>
        <strain evidence="6 7">TMW 2.2021</strain>
    </source>
</reference>
<evidence type="ECO:0000313" key="7">
    <source>
        <dbReference type="Proteomes" id="UP000234420"/>
    </source>
</evidence>
<keyword evidence="3 5" id="KW-1133">Transmembrane helix</keyword>
<organism evidence="6 7">
    <name type="scientific">Photobacterium carnosum</name>
    <dbReference type="NCBI Taxonomy" id="2023717"/>
    <lineage>
        <taxon>Bacteria</taxon>
        <taxon>Pseudomonadati</taxon>
        <taxon>Pseudomonadota</taxon>
        <taxon>Gammaproteobacteria</taxon>
        <taxon>Vibrionales</taxon>
        <taxon>Vibrionaceae</taxon>
        <taxon>Photobacterium</taxon>
    </lineage>
</organism>